<dbReference type="InterPro" id="IPR011059">
    <property type="entry name" value="Metal-dep_hydrolase_composite"/>
</dbReference>
<dbReference type="GO" id="GO:0005829">
    <property type="term" value="C:cytosol"/>
    <property type="evidence" value="ECO:0007669"/>
    <property type="project" value="TreeGrafter"/>
</dbReference>
<feature type="domain" description="Amidohydrolase 3" evidence="1">
    <location>
        <begin position="44"/>
        <end position="153"/>
    </location>
</feature>
<dbReference type="GO" id="GO:0016812">
    <property type="term" value="F:hydrolase activity, acting on carbon-nitrogen (but not peptide) bonds, in cyclic amides"/>
    <property type="evidence" value="ECO:0007669"/>
    <property type="project" value="TreeGrafter"/>
</dbReference>
<accession>A0A0F9E5I9</accession>
<dbReference type="Pfam" id="PF07969">
    <property type="entry name" value="Amidohydro_3"/>
    <property type="match status" value="1"/>
</dbReference>
<comment type="caution">
    <text evidence="2">The sequence shown here is derived from an EMBL/GenBank/DDBJ whole genome shotgun (WGS) entry which is preliminary data.</text>
</comment>
<organism evidence="2">
    <name type="scientific">marine sediment metagenome</name>
    <dbReference type="NCBI Taxonomy" id="412755"/>
    <lineage>
        <taxon>unclassified sequences</taxon>
        <taxon>metagenomes</taxon>
        <taxon>ecological metagenomes</taxon>
    </lineage>
</organism>
<dbReference type="PANTHER" id="PTHR11647:SF1">
    <property type="entry name" value="COLLAPSIN RESPONSE MEDIATOR PROTEIN"/>
    <property type="match status" value="1"/>
</dbReference>
<dbReference type="AlphaFoldDB" id="A0A0F9E5I9"/>
<protein>
    <recommendedName>
        <fullName evidence="1">Amidohydrolase 3 domain-containing protein</fullName>
    </recommendedName>
</protein>
<feature type="non-terminal residue" evidence="2">
    <location>
        <position position="213"/>
    </location>
</feature>
<reference evidence="2" key="1">
    <citation type="journal article" date="2015" name="Nature">
        <title>Complex archaea that bridge the gap between prokaryotes and eukaryotes.</title>
        <authorList>
            <person name="Spang A."/>
            <person name="Saw J.H."/>
            <person name="Jorgensen S.L."/>
            <person name="Zaremba-Niedzwiedzka K."/>
            <person name="Martijn J."/>
            <person name="Lind A.E."/>
            <person name="van Eijk R."/>
            <person name="Schleper C."/>
            <person name="Guy L."/>
            <person name="Ettema T.J."/>
        </authorList>
    </citation>
    <scope>NUCLEOTIDE SEQUENCE</scope>
</reference>
<sequence length="213" mass="23061">MAFDILVKNGRVADGSGAPAVAADVGIGEGKIQAIGRLDGEAVRVIDASGKIVAPGFIDIHSHSEFILPLEKAPEILAPFIQQGITTLVTGNCGYSPAPVNPKTLDLMKSYTMFLKGEELSWEWTGFGEFLDYLERQGLCMNMVPMVSHGAVRIHQVGFEGRPVTRDEMETMKRLGTRAGQSRQARILCAPTSVVIRVSGDRLARRARYTACG</sequence>
<name>A0A0F9E5I9_9ZZZZ</name>
<dbReference type="PANTHER" id="PTHR11647">
    <property type="entry name" value="HYDRANTOINASE/DIHYDROPYRIMIDINASE FAMILY MEMBER"/>
    <property type="match status" value="1"/>
</dbReference>
<evidence type="ECO:0000313" key="2">
    <source>
        <dbReference type="EMBL" id="KKL69269.1"/>
    </source>
</evidence>
<dbReference type="InterPro" id="IPR032466">
    <property type="entry name" value="Metal_Hydrolase"/>
</dbReference>
<dbReference type="SUPFAM" id="SSF51556">
    <property type="entry name" value="Metallo-dependent hydrolases"/>
    <property type="match status" value="1"/>
</dbReference>
<dbReference type="InterPro" id="IPR050378">
    <property type="entry name" value="Metallo-dep_Hydrolases_sf"/>
</dbReference>
<evidence type="ECO:0000259" key="1">
    <source>
        <dbReference type="Pfam" id="PF07969"/>
    </source>
</evidence>
<gene>
    <name evidence="2" type="ORF">LCGC14_2116660</name>
</gene>
<dbReference type="SUPFAM" id="SSF51338">
    <property type="entry name" value="Composite domain of metallo-dependent hydrolases"/>
    <property type="match status" value="1"/>
</dbReference>
<dbReference type="EMBL" id="LAZR01026267">
    <property type="protein sequence ID" value="KKL69269.1"/>
    <property type="molecule type" value="Genomic_DNA"/>
</dbReference>
<dbReference type="Gene3D" id="3.20.20.140">
    <property type="entry name" value="Metal-dependent hydrolases"/>
    <property type="match status" value="1"/>
</dbReference>
<dbReference type="InterPro" id="IPR013108">
    <property type="entry name" value="Amidohydro_3"/>
</dbReference>
<proteinExistence type="predicted"/>